<dbReference type="Pfam" id="PF00271">
    <property type="entry name" value="Helicase_C"/>
    <property type="match status" value="1"/>
</dbReference>
<feature type="binding site" evidence="12">
    <location>
        <position position="331"/>
    </location>
    <ligand>
        <name>Zn(2+)</name>
        <dbReference type="ChEBI" id="CHEBI:29105"/>
        <label>1</label>
    </ligand>
</feature>
<evidence type="ECO:0000256" key="5">
    <source>
        <dbReference type="ARBA" id="ARBA00022801"/>
    </source>
</evidence>
<keyword evidence="14" id="KW-1185">Reference proteome</keyword>
<name>A0A381DIG1_9BACT</name>
<dbReference type="GO" id="GO:0003677">
    <property type="term" value="F:DNA binding"/>
    <property type="evidence" value="ECO:0007669"/>
    <property type="project" value="UniProtKB-UniRule"/>
</dbReference>
<dbReference type="HAMAP" id="MF_00983">
    <property type="entry name" value="PriA"/>
    <property type="match status" value="1"/>
</dbReference>
<evidence type="ECO:0000256" key="11">
    <source>
        <dbReference type="ARBA" id="ARBA00048988"/>
    </source>
</evidence>
<dbReference type="SUPFAM" id="SSF52540">
    <property type="entry name" value="P-loop containing nucleoside triphosphate hydrolases"/>
    <property type="match status" value="1"/>
</dbReference>
<dbReference type="NCBIfam" id="TIGR00595">
    <property type="entry name" value="priA"/>
    <property type="match status" value="1"/>
</dbReference>
<keyword evidence="5 12" id="KW-0378">Hydrolase</keyword>
<feature type="binding site" evidence="12">
    <location>
        <position position="371"/>
    </location>
    <ligand>
        <name>Zn(2+)</name>
        <dbReference type="ChEBI" id="CHEBI:29105"/>
        <label>1</label>
    </ligand>
</feature>
<dbReference type="InterPro" id="IPR040498">
    <property type="entry name" value="PriA_CRR"/>
</dbReference>
<evidence type="ECO:0000256" key="1">
    <source>
        <dbReference type="ARBA" id="ARBA00022515"/>
    </source>
</evidence>
<dbReference type="FunFam" id="3.40.50.300:FF:000489">
    <property type="entry name" value="Primosome assembly protein PriA"/>
    <property type="match status" value="1"/>
</dbReference>
<keyword evidence="8 12" id="KW-0067">ATP-binding</keyword>
<dbReference type="InterPro" id="IPR014001">
    <property type="entry name" value="Helicase_ATP-bd"/>
</dbReference>
<dbReference type="RefSeq" id="WP_089182886.1">
    <property type="nucleotide sequence ID" value="NZ_CP043427.1"/>
</dbReference>
<dbReference type="InterPro" id="IPR027417">
    <property type="entry name" value="P-loop_NTPase"/>
</dbReference>
<dbReference type="GO" id="GO:0006302">
    <property type="term" value="P:double-strand break repair"/>
    <property type="evidence" value="ECO:0007669"/>
    <property type="project" value="InterPro"/>
</dbReference>
<evidence type="ECO:0000256" key="6">
    <source>
        <dbReference type="ARBA" id="ARBA00022806"/>
    </source>
</evidence>
<dbReference type="SMART" id="SM00490">
    <property type="entry name" value="HELICc"/>
    <property type="match status" value="1"/>
</dbReference>
<protein>
    <recommendedName>
        <fullName evidence="12">Replication restart protein PriA</fullName>
    </recommendedName>
    <alternativeName>
        <fullName evidence="12">ATP-dependent DNA helicase PriA</fullName>
        <ecNumber evidence="12">5.6.2.4</ecNumber>
    </alternativeName>
    <alternativeName>
        <fullName evidence="12">DNA 3'-5' helicase PriA</fullName>
    </alternativeName>
</protein>
<reference evidence="13 14" key="1">
    <citation type="submission" date="2018-06" db="EMBL/GenBank/DDBJ databases">
        <authorList>
            <consortium name="Pathogen Informatics"/>
            <person name="Doyle S."/>
        </authorList>
    </citation>
    <scope>NUCLEOTIDE SEQUENCE [LARGE SCALE GENOMIC DNA]</scope>
    <source>
        <strain evidence="13 14">NCTC12475</strain>
    </source>
</reference>
<dbReference type="PANTHER" id="PTHR30580:SF0">
    <property type="entry name" value="PRIMOSOMAL PROTEIN N"/>
    <property type="match status" value="1"/>
</dbReference>
<dbReference type="NCBIfam" id="NF004069">
    <property type="entry name" value="PRK05580.2-1"/>
    <property type="match status" value="1"/>
</dbReference>
<comment type="catalytic activity">
    <reaction evidence="11 12">
        <text>ATP + H2O = ADP + phosphate + H(+)</text>
        <dbReference type="Rhea" id="RHEA:13065"/>
        <dbReference type="ChEBI" id="CHEBI:15377"/>
        <dbReference type="ChEBI" id="CHEBI:15378"/>
        <dbReference type="ChEBI" id="CHEBI:30616"/>
        <dbReference type="ChEBI" id="CHEBI:43474"/>
        <dbReference type="ChEBI" id="CHEBI:456216"/>
        <dbReference type="EC" id="5.6.2.4"/>
    </reaction>
</comment>
<dbReference type="InterPro" id="IPR041236">
    <property type="entry name" value="PriA_C"/>
</dbReference>
<dbReference type="GO" id="GO:0006269">
    <property type="term" value="P:DNA replication, synthesis of primer"/>
    <property type="evidence" value="ECO:0007669"/>
    <property type="project" value="UniProtKB-KW"/>
</dbReference>
<evidence type="ECO:0000256" key="7">
    <source>
        <dbReference type="ARBA" id="ARBA00022833"/>
    </source>
</evidence>
<feature type="binding site" evidence="12">
    <location>
        <position position="358"/>
    </location>
    <ligand>
        <name>Zn(2+)</name>
        <dbReference type="ChEBI" id="CHEBI:29105"/>
        <label>2</label>
    </ligand>
</feature>
<evidence type="ECO:0000256" key="9">
    <source>
        <dbReference type="ARBA" id="ARBA00023125"/>
    </source>
</evidence>
<dbReference type="Proteomes" id="UP000254920">
    <property type="component" value="Unassembled WGS sequence"/>
</dbReference>
<dbReference type="Pfam" id="PF18319">
    <property type="entry name" value="Zn_ribbon_PriA"/>
    <property type="match status" value="1"/>
</dbReference>
<evidence type="ECO:0000256" key="10">
    <source>
        <dbReference type="ARBA" id="ARBA00023235"/>
    </source>
</evidence>
<dbReference type="Pfam" id="PF00270">
    <property type="entry name" value="DEAD"/>
    <property type="match status" value="1"/>
</dbReference>
<accession>A0A381DIG1</accession>
<dbReference type="OrthoDB" id="9759544at2"/>
<keyword evidence="2 12" id="KW-0235">DNA replication</keyword>
<keyword evidence="1 12" id="KW-0639">Primosome</keyword>
<organism evidence="13 14">
    <name type="scientific">Campylobacter sputorum subsp. sputorum</name>
    <dbReference type="NCBI Taxonomy" id="32024"/>
    <lineage>
        <taxon>Bacteria</taxon>
        <taxon>Pseudomonadati</taxon>
        <taxon>Campylobacterota</taxon>
        <taxon>Epsilonproteobacteria</taxon>
        <taxon>Campylobacterales</taxon>
        <taxon>Campylobacteraceae</taxon>
        <taxon>Campylobacter</taxon>
    </lineage>
</organism>
<feature type="binding site" evidence="12">
    <location>
        <position position="374"/>
    </location>
    <ligand>
        <name>Zn(2+)</name>
        <dbReference type="ChEBI" id="CHEBI:29105"/>
        <label>1</label>
    </ligand>
</feature>
<dbReference type="Pfam" id="PF18074">
    <property type="entry name" value="PriA_C"/>
    <property type="match status" value="1"/>
</dbReference>
<sequence length="613" mass="70222">MFYYEVAILGSALNPLTYESKNEFLDGDIVNINLRNKSSLGVIIQEVKKPSFKTLPISSKSNLKFTQLQINLAKFISYYYSSFLGVSYDLFEPYSEFKNTNLYIQKTPNLNEIQKKAFEFIDKHDVSLLFGDTGSGKSEVYISHIAKAINSGKTALFLMPEISLTPQMQKRLKQYFGDSVGVWHSKINKNKKAQILSKLQNGEIKLIAGARSALFLPFNNLGLVIVDEEHDDSYKSSSNPHYNARDLAIYISKFGVKVILGSATPCITTIQKQPYFRMKGTFFKSKKEYIFDDNETSISEVIIENIAKCLERKKQIVVFLPTRANFKFITCKSCFSTIKCPYCSVSMSYHKRENMLKCHYCGYATKVPKICDKCGGDMLEAKKIGTSEVLIKLSEIFPEAKIAKFDRDEITTQKKLENILKDFNDKKIDILVGTQMLSKGHDYHNVELAVILGLDEYLEYSDFRAREKTLALAMQVAGRAGRLEYGKVIFQTKKIDFFKKFISDYDSFINEEITFRDPLYPPFSKLMRINILSKKDEEANFICLECVKILEKFLIKMDDFEIIGYGKSPIELIASKFRYNILLRAKSHKPLIKISSLLQNKNIDIDIDPINFS</sequence>
<keyword evidence="4 12" id="KW-0547">Nucleotide-binding</keyword>
<comment type="cofactor">
    <cofactor evidence="12">
        <name>Zn(2+)</name>
        <dbReference type="ChEBI" id="CHEBI:29105"/>
    </cofactor>
    <text evidence="12">Binds 2 zinc ions per subunit.</text>
</comment>
<proteinExistence type="inferred from homology"/>
<dbReference type="GO" id="GO:1990077">
    <property type="term" value="C:primosome complex"/>
    <property type="evidence" value="ECO:0007669"/>
    <property type="project" value="UniProtKB-UniRule"/>
</dbReference>
<keyword evidence="10 12" id="KW-0413">Isomerase</keyword>
<feature type="binding site" evidence="12">
    <location>
        <position position="361"/>
    </location>
    <ligand>
        <name>Zn(2+)</name>
        <dbReference type="ChEBI" id="CHEBI:29105"/>
        <label>2</label>
    </ligand>
</feature>
<comment type="catalytic activity">
    <reaction evidence="12">
        <text>Couples ATP hydrolysis with the unwinding of duplex DNA by translocating in the 3'-5' direction.</text>
        <dbReference type="EC" id="5.6.2.4"/>
    </reaction>
</comment>
<comment type="subunit">
    <text evidence="12">Component of the replication restart primosome.</text>
</comment>
<keyword evidence="6 12" id="KW-0347">Helicase</keyword>
<dbReference type="PROSITE" id="PS51194">
    <property type="entry name" value="HELICASE_CTER"/>
    <property type="match status" value="1"/>
</dbReference>
<gene>
    <name evidence="12 13" type="primary">priA</name>
    <name evidence="13" type="ORF">NCTC12475_00679</name>
</gene>
<dbReference type="InterPro" id="IPR011545">
    <property type="entry name" value="DEAD/DEAH_box_helicase_dom"/>
</dbReference>
<evidence type="ECO:0000313" key="14">
    <source>
        <dbReference type="Proteomes" id="UP000254920"/>
    </source>
</evidence>
<dbReference type="EC" id="5.6.2.4" evidence="12"/>
<keyword evidence="9 12" id="KW-0238">DNA-binding</keyword>
<evidence type="ECO:0000256" key="4">
    <source>
        <dbReference type="ARBA" id="ARBA00022741"/>
    </source>
</evidence>
<dbReference type="GO" id="GO:0006310">
    <property type="term" value="P:DNA recombination"/>
    <property type="evidence" value="ECO:0007669"/>
    <property type="project" value="InterPro"/>
</dbReference>
<dbReference type="GeneID" id="93091116"/>
<dbReference type="GO" id="GO:0043138">
    <property type="term" value="F:3'-5' DNA helicase activity"/>
    <property type="evidence" value="ECO:0007669"/>
    <property type="project" value="UniProtKB-EC"/>
</dbReference>
<dbReference type="GO" id="GO:0008270">
    <property type="term" value="F:zinc ion binding"/>
    <property type="evidence" value="ECO:0007669"/>
    <property type="project" value="UniProtKB-UniRule"/>
</dbReference>
<keyword evidence="3 12" id="KW-0479">Metal-binding</keyword>
<dbReference type="InterPro" id="IPR001650">
    <property type="entry name" value="Helicase_C-like"/>
</dbReference>
<dbReference type="PROSITE" id="PS51192">
    <property type="entry name" value="HELICASE_ATP_BIND_1"/>
    <property type="match status" value="1"/>
</dbReference>
<dbReference type="InterPro" id="IPR005259">
    <property type="entry name" value="PriA"/>
</dbReference>
<feature type="binding site" evidence="12">
    <location>
        <position position="334"/>
    </location>
    <ligand>
        <name>Zn(2+)</name>
        <dbReference type="ChEBI" id="CHEBI:29105"/>
        <label>1</label>
    </ligand>
</feature>
<dbReference type="GO" id="GO:0006270">
    <property type="term" value="P:DNA replication initiation"/>
    <property type="evidence" value="ECO:0007669"/>
    <property type="project" value="TreeGrafter"/>
</dbReference>
<evidence type="ECO:0000256" key="3">
    <source>
        <dbReference type="ARBA" id="ARBA00022723"/>
    </source>
</evidence>
<evidence type="ECO:0000256" key="8">
    <source>
        <dbReference type="ARBA" id="ARBA00022840"/>
    </source>
</evidence>
<feature type="binding site" evidence="12">
    <location>
        <position position="340"/>
    </location>
    <ligand>
        <name>Zn(2+)</name>
        <dbReference type="ChEBI" id="CHEBI:29105"/>
        <label>2</label>
    </ligand>
</feature>
<dbReference type="GO" id="GO:0016887">
    <property type="term" value="F:ATP hydrolysis activity"/>
    <property type="evidence" value="ECO:0007669"/>
    <property type="project" value="RHEA"/>
</dbReference>
<dbReference type="PANTHER" id="PTHR30580">
    <property type="entry name" value="PRIMOSOMAL PROTEIN N"/>
    <property type="match status" value="1"/>
</dbReference>
<evidence type="ECO:0000313" key="13">
    <source>
        <dbReference type="EMBL" id="SUX10482.1"/>
    </source>
</evidence>
<comment type="similarity">
    <text evidence="12">Belongs to the helicase family. PriA subfamily.</text>
</comment>
<feature type="binding site" evidence="12">
    <location>
        <position position="343"/>
    </location>
    <ligand>
        <name>Zn(2+)</name>
        <dbReference type="ChEBI" id="CHEBI:29105"/>
        <label>2</label>
    </ligand>
</feature>
<keyword evidence="7 12" id="KW-0862">Zinc</keyword>
<dbReference type="Gene3D" id="3.40.50.300">
    <property type="entry name" value="P-loop containing nucleotide triphosphate hydrolases"/>
    <property type="match status" value="2"/>
</dbReference>
<dbReference type="SMART" id="SM00487">
    <property type="entry name" value="DEXDc"/>
    <property type="match status" value="1"/>
</dbReference>
<dbReference type="EMBL" id="UFVD01000001">
    <property type="protein sequence ID" value="SUX10482.1"/>
    <property type="molecule type" value="Genomic_DNA"/>
</dbReference>
<evidence type="ECO:0000256" key="12">
    <source>
        <dbReference type="HAMAP-Rule" id="MF_00983"/>
    </source>
</evidence>
<dbReference type="GO" id="GO:0005524">
    <property type="term" value="F:ATP binding"/>
    <property type="evidence" value="ECO:0007669"/>
    <property type="project" value="UniProtKB-UniRule"/>
</dbReference>
<evidence type="ECO:0000256" key="2">
    <source>
        <dbReference type="ARBA" id="ARBA00022705"/>
    </source>
</evidence>
<dbReference type="STRING" id="32024.GCA_000788295_00979"/>
<dbReference type="AlphaFoldDB" id="A0A381DIG1"/>
<comment type="function">
    <text evidence="12">Initiates the restart of stalled replication forks, which reloads the replicative helicase on sites other than the origin of replication. Recognizes and binds to abandoned replication forks and remodels them to uncover a helicase loading site. Promotes assembly of the primosome at these replication forks.</text>
</comment>